<sequence length="182" mass="20464">MLLIIETLLLILAALGQDHRAAVEGQIFPLDMAPNSVDDQYDGCTRKMADLVETEFLMMTRIEQHSEQVELEAVEKQIRQLLERQAELRAALESSRLLNSAAGPVPLPHECQRSINHGQPWESTEVGECAVEGFVKSPVTENGFKGIPPPLLVTLQQRHPLQMFFKHYAGREIRSVIQTRGQ</sequence>
<keyword evidence="1" id="KW-0175">Coiled coil</keyword>
<reference evidence="3 4" key="1">
    <citation type="submission" date="2023-09" db="EMBL/GenBank/DDBJ databases">
        <authorList>
            <person name="Wang M."/>
        </authorList>
    </citation>
    <scope>NUCLEOTIDE SEQUENCE [LARGE SCALE GENOMIC DNA]</scope>
    <source>
        <strain evidence="3">GT-2023</strain>
        <tissue evidence="3">Liver</tissue>
    </source>
</reference>
<dbReference type="Gene3D" id="3.90.176.10">
    <property type="entry name" value="Toxin ADP-ribosyltransferase, Chain A, domain 1"/>
    <property type="match status" value="1"/>
</dbReference>
<keyword evidence="2" id="KW-0732">Signal</keyword>
<name>A0ABR3LCA7_9TELE</name>
<evidence type="ECO:0000313" key="3">
    <source>
        <dbReference type="EMBL" id="KAL1250547.1"/>
    </source>
</evidence>
<feature type="signal peptide" evidence="2">
    <location>
        <begin position="1"/>
        <end position="16"/>
    </location>
</feature>
<keyword evidence="4" id="KW-1185">Reference proteome</keyword>
<evidence type="ECO:0000256" key="1">
    <source>
        <dbReference type="SAM" id="Coils"/>
    </source>
</evidence>
<dbReference type="Proteomes" id="UP001558613">
    <property type="component" value="Unassembled WGS sequence"/>
</dbReference>
<feature type="chain" id="PRO_5046145537" evidence="2">
    <location>
        <begin position="17"/>
        <end position="182"/>
    </location>
</feature>
<accession>A0ABR3LCA7</accession>
<protein>
    <submittedName>
        <fullName evidence="3">Uncharacterized protein</fullName>
    </submittedName>
</protein>
<evidence type="ECO:0000313" key="4">
    <source>
        <dbReference type="Proteomes" id="UP001558613"/>
    </source>
</evidence>
<comment type="caution">
    <text evidence="3">The sequence shown here is derived from an EMBL/GenBank/DDBJ whole genome shotgun (WGS) entry which is preliminary data.</text>
</comment>
<dbReference type="EMBL" id="JAYMGO010000022">
    <property type="protein sequence ID" value="KAL1250547.1"/>
    <property type="molecule type" value="Genomic_DNA"/>
</dbReference>
<organism evidence="3 4">
    <name type="scientific">Cirrhinus molitorella</name>
    <name type="common">mud carp</name>
    <dbReference type="NCBI Taxonomy" id="172907"/>
    <lineage>
        <taxon>Eukaryota</taxon>
        <taxon>Metazoa</taxon>
        <taxon>Chordata</taxon>
        <taxon>Craniata</taxon>
        <taxon>Vertebrata</taxon>
        <taxon>Euteleostomi</taxon>
        <taxon>Actinopterygii</taxon>
        <taxon>Neopterygii</taxon>
        <taxon>Teleostei</taxon>
        <taxon>Ostariophysi</taxon>
        <taxon>Cypriniformes</taxon>
        <taxon>Cyprinidae</taxon>
        <taxon>Labeoninae</taxon>
        <taxon>Labeonini</taxon>
        <taxon>Cirrhinus</taxon>
    </lineage>
</organism>
<evidence type="ECO:0000256" key="2">
    <source>
        <dbReference type="SAM" id="SignalP"/>
    </source>
</evidence>
<feature type="coiled-coil region" evidence="1">
    <location>
        <begin position="64"/>
        <end position="91"/>
    </location>
</feature>
<proteinExistence type="predicted"/>
<gene>
    <name evidence="3" type="ORF">QQF64_018343</name>
</gene>